<dbReference type="SUPFAM" id="SSF46458">
    <property type="entry name" value="Globin-like"/>
    <property type="match status" value="1"/>
</dbReference>
<evidence type="ECO:0000313" key="8">
    <source>
        <dbReference type="Proteomes" id="UP000070371"/>
    </source>
</evidence>
<keyword evidence="4 6" id="KW-0408">Iron</keyword>
<dbReference type="InterPro" id="IPR044203">
    <property type="entry name" value="GlbO/GLB3-like"/>
</dbReference>
<evidence type="ECO:0008006" key="9">
    <source>
        <dbReference type="Google" id="ProtNLM"/>
    </source>
</evidence>
<dbReference type="KEGG" id="hat:RC74_07425"/>
<keyword evidence="1" id="KW-0813">Transport</keyword>
<dbReference type="Pfam" id="PF01152">
    <property type="entry name" value="Bac_globin"/>
    <property type="match status" value="1"/>
</dbReference>
<proteinExistence type="inferred from homology"/>
<keyword evidence="8" id="KW-1185">Reference proteome</keyword>
<evidence type="ECO:0000256" key="5">
    <source>
        <dbReference type="ARBA" id="ARBA00034496"/>
    </source>
</evidence>
<evidence type="ECO:0000256" key="3">
    <source>
        <dbReference type="ARBA" id="ARBA00022723"/>
    </source>
</evidence>
<dbReference type="Gene3D" id="1.10.490.10">
    <property type="entry name" value="Globins"/>
    <property type="match status" value="1"/>
</dbReference>
<evidence type="ECO:0000313" key="7">
    <source>
        <dbReference type="EMBL" id="AML51117.1"/>
    </source>
</evidence>
<organism evidence="7 8">
    <name type="scientific">Falsihalocynthiibacter arcticus</name>
    <dbReference type="NCBI Taxonomy" id="1579316"/>
    <lineage>
        <taxon>Bacteria</taxon>
        <taxon>Pseudomonadati</taxon>
        <taxon>Pseudomonadota</taxon>
        <taxon>Alphaproteobacteria</taxon>
        <taxon>Rhodobacterales</taxon>
        <taxon>Roseobacteraceae</taxon>
        <taxon>Falsihalocynthiibacter</taxon>
    </lineage>
</organism>
<dbReference type="OrthoDB" id="7722481at2"/>
<sequence>MTKFEFPRFPTRHGYMSEKIQRDYITAAIAKKVLPPDAHRLPQIVSLTAANDVSKPIQFWQLYSVLGQDRIVNIVADFYERVFADEAWFTSVFARVGGVDHHINTQAAMWIDVMGGGPYYHGAEFRLNFHHTHNAIQLMNDKGAERWSKLMLETLDATAKHMTDDPRVRPSINTFLTHFMGKYAQEFAFENRSVFGETNPAIKRKINFLKMTTEAIEELSETELVEALEERGVDVSKYLGKDDLVNKALML</sequence>
<evidence type="ECO:0000256" key="1">
    <source>
        <dbReference type="ARBA" id="ARBA00022448"/>
    </source>
</evidence>
<dbReference type="Proteomes" id="UP000070371">
    <property type="component" value="Chromosome"/>
</dbReference>
<dbReference type="STRING" id="1579316.RC74_07425"/>
<dbReference type="GO" id="GO:0019825">
    <property type="term" value="F:oxygen binding"/>
    <property type="evidence" value="ECO:0007669"/>
    <property type="project" value="InterPro"/>
</dbReference>
<comment type="similarity">
    <text evidence="5">Belongs to the truncated hemoglobin family. Group II subfamily.</text>
</comment>
<dbReference type="PANTHER" id="PTHR47366">
    <property type="entry name" value="TWO-ON-TWO HEMOGLOBIN-3"/>
    <property type="match status" value="1"/>
</dbReference>
<dbReference type="AlphaFoldDB" id="A0A126UYZ8"/>
<dbReference type="EMBL" id="CP014327">
    <property type="protein sequence ID" value="AML51117.1"/>
    <property type="molecule type" value="Genomic_DNA"/>
</dbReference>
<gene>
    <name evidence="7" type="ORF">RC74_07425</name>
</gene>
<dbReference type="PANTHER" id="PTHR47366:SF1">
    <property type="entry name" value="TWO-ON-TWO HEMOGLOBIN-3"/>
    <property type="match status" value="1"/>
</dbReference>
<dbReference type="InterPro" id="IPR009050">
    <property type="entry name" value="Globin-like_sf"/>
</dbReference>
<dbReference type="InterPro" id="IPR012292">
    <property type="entry name" value="Globin/Proto"/>
</dbReference>
<evidence type="ECO:0000256" key="4">
    <source>
        <dbReference type="ARBA" id="ARBA00023004"/>
    </source>
</evidence>
<keyword evidence="3 6" id="KW-0479">Metal-binding</keyword>
<feature type="binding site" description="distal binding residue" evidence="6">
    <location>
        <position position="130"/>
    </location>
    <ligand>
        <name>heme</name>
        <dbReference type="ChEBI" id="CHEBI:30413"/>
    </ligand>
    <ligandPart>
        <name>Fe</name>
        <dbReference type="ChEBI" id="CHEBI:18248"/>
    </ligandPart>
</feature>
<dbReference type="InterPro" id="IPR001486">
    <property type="entry name" value="Hemoglobin_trunc"/>
</dbReference>
<name>A0A126UYZ8_9RHOB</name>
<dbReference type="GO" id="GO:0005344">
    <property type="term" value="F:oxygen carrier activity"/>
    <property type="evidence" value="ECO:0007669"/>
    <property type="project" value="InterPro"/>
</dbReference>
<evidence type="ECO:0000256" key="6">
    <source>
        <dbReference type="PIRSR" id="PIRSR601486-1"/>
    </source>
</evidence>
<accession>A0A126UYZ8</accession>
<evidence type="ECO:0000256" key="2">
    <source>
        <dbReference type="ARBA" id="ARBA00022617"/>
    </source>
</evidence>
<keyword evidence="2 6" id="KW-0349">Heme</keyword>
<dbReference type="GO" id="GO:0020037">
    <property type="term" value="F:heme binding"/>
    <property type="evidence" value="ECO:0007669"/>
    <property type="project" value="InterPro"/>
</dbReference>
<reference evidence="7 8" key="1">
    <citation type="submission" date="2016-02" db="EMBL/GenBank/DDBJ databases">
        <title>Complete genome sequence of Halocynthiibacter arcticus PAMC 20958t from arctic marine sediment.</title>
        <authorList>
            <person name="Lee Y.M."/>
            <person name="Baek K."/>
            <person name="Lee H.K."/>
            <person name="Shin S.C."/>
        </authorList>
    </citation>
    <scope>NUCLEOTIDE SEQUENCE [LARGE SCALE GENOMIC DNA]</scope>
    <source>
        <strain evidence="7">PAMC 20958</strain>
    </source>
</reference>
<protein>
    <recommendedName>
        <fullName evidence="9">Globin</fullName>
    </recommendedName>
</protein>
<dbReference type="GO" id="GO:0046872">
    <property type="term" value="F:metal ion binding"/>
    <property type="evidence" value="ECO:0007669"/>
    <property type="project" value="UniProtKB-KW"/>
</dbReference>
<dbReference type="RefSeq" id="WP_039003708.1">
    <property type="nucleotide sequence ID" value="NZ_CP014327.1"/>
</dbReference>